<evidence type="ECO:0000313" key="1">
    <source>
        <dbReference type="EMBL" id="QDT27938.1"/>
    </source>
</evidence>
<organism evidence="1 2">
    <name type="scientific">Gimesia panareensis</name>
    <dbReference type="NCBI Taxonomy" id="2527978"/>
    <lineage>
        <taxon>Bacteria</taxon>
        <taxon>Pseudomonadati</taxon>
        <taxon>Planctomycetota</taxon>
        <taxon>Planctomycetia</taxon>
        <taxon>Planctomycetales</taxon>
        <taxon>Planctomycetaceae</taxon>
        <taxon>Gimesia</taxon>
    </lineage>
</organism>
<evidence type="ECO:0000313" key="2">
    <source>
        <dbReference type="Proteomes" id="UP000315647"/>
    </source>
</evidence>
<accession>A0A518A7U7</accession>
<accession>A0A517Q8H3</accession>
<reference evidence="1 2" key="1">
    <citation type="submission" date="2019-03" db="EMBL/GenBank/DDBJ databases">
        <title>Deep-cultivation of Planctomycetes and their phenomic and genomic characterization uncovers novel biology.</title>
        <authorList>
            <person name="Wiegand S."/>
            <person name="Jogler M."/>
            <person name="Boedeker C."/>
            <person name="Pinto D."/>
            <person name="Vollmers J."/>
            <person name="Rivas-Marin E."/>
            <person name="Kohn T."/>
            <person name="Peeters S.H."/>
            <person name="Heuer A."/>
            <person name="Rast P."/>
            <person name="Oberbeckmann S."/>
            <person name="Bunk B."/>
            <person name="Jeske O."/>
            <person name="Meyerdierks A."/>
            <person name="Storesund J.E."/>
            <person name="Kallscheuer N."/>
            <person name="Luecker S."/>
            <person name="Lage O.M."/>
            <person name="Pohl T."/>
            <person name="Merkel B.J."/>
            <person name="Hornburger P."/>
            <person name="Mueller R.-W."/>
            <person name="Bruemmer F."/>
            <person name="Labrenz M."/>
            <person name="Spormann A.M."/>
            <person name="Op den Camp H."/>
            <person name="Overmann J."/>
            <person name="Amann R."/>
            <person name="Jetten M.S.M."/>
            <person name="Mascher T."/>
            <person name="Medema M.H."/>
            <person name="Devos D.P."/>
            <person name="Kaster A.-K."/>
            <person name="Ovreas L."/>
            <person name="Rohde M."/>
            <person name="Galperin M.Y."/>
            <person name="Jogler C."/>
        </authorList>
    </citation>
    <scope>NUCLEOTIDE SEQUENCE [LARGE SCALE GENOMIC DNA]</scope>
    <source>
        <strain evidence="1 2">Enr10</strain>
    </source>
</reference>
<sequence>MHPMILFLLKTILACVAIFVIGIVLALVAGILKLRKIAAQQWDEFEETMAQGGYAPPMRLNLSPTKKLSWSDSDHIAKIISTLKSVGYEPDGQFDTANPFRTLVQGFRHNALPGYAVLCEDEYYKTTWVDLFAQLPDDRLVRVTTSPDDGLDSPDFIHLIRNEDTDLSEPDQIRKLHQLLLDHIDDHSTQAPSENAFENFYRNSWARIMDWRMERGGITTEEAIRIAKMKGTSEPAEADIERSKHPWKKEIDEYISNKIRKDYLWRTELTKKQKEDIHDRLVVVHERSEPARLASIMADIINDDNEQNSDHEADSSSIENQFKEYFISDKSLIEGFRQAMAQIPREKQFALQGSTESPWKSEIYLSPKYYDEY</sequence>
<gene>
    <name evidence="1" type="ORF">Enr10x_32750</name>
</gene>
<keyword evidence="2" id="KW-1185">Reference proteome</keyword>
<protein>
    <submittedName>
        <fullName evidence="1">Uncharacterized protein</fullName>
    </submittedName>
</protein>
<proteinExistence type="predicted"/>
<dbReference type="Proteomes" id="UP000315647">
    <property type="component" value="Chromosome"/>
</dbReference>
<dbReference type="EMBL" id="CP037421">
    <property type="protein sequence ID" value="QDT27938.1"/>
    <property type="molecule type" value="Genomic_DNA"/>
</dbReference>
<dbReference type="AlphaFoldDB" id="A0A518A7U7"/>
<name>A0A518A7U7_9PLAN</name>